<dbReference type="Proteomes" id="UP000266426">
    <property type="component" value="Unassembled WGS sequence"/>
</dbReference>
<reference evidence="4 5" key="1">
    <citation type="journal article" date="2017" name="ISME J.">
        <title>Energy and carbon metabolisms in a deep terrestrial subsurface fluid microbial community.</title>
        <authorList>
            <person name="Momper L."/>
            <person name="Jungbluth S.P."/>
            <person name="Lee M.D."/>
            <person name="Amend J.P."/>
        </authorList>
    </citation>
    <scope>NUCLEOTIDE SEQUENCE [LARGE SCALE GENOMIC DNA]</scope>
    <source>
        <strain evidence="4">SURF_26</strain>
    </source>
</reference>
<dbReference type="PROSITE" id="PS50110">
    <property type="entry name" value="RESPONSE_REGULATORY"/>
    <property type="match status" value="1"/>
</dbReference>
<name>A0A3A4QZG6_9BACT</name>
<comment type="caution">
    <text evidence="4">The sequence shown here is derived from an EMBL/GenBank/DDBJ whole genome shotgun (WGS) entry which is preliminary data.</text>
</comment>
<evidence type="ECO:0000256" key="2">
    <source>
        <dbReference type="PROSITE-ProRule" id="PRU00169"/>
    </source>
</evidence>
<dbReference type="Pfam" id="PF00072">
    <property type="entry name" value="Response_reg"/>
    <property type="match status" value="1"/>
</dbReference>
<organism evidence="4 5">
    <name type="scientific">Candidatus Auribacter fodinae</name>
    <dbReference type="NCBI Taxonomy" id="2093366"/>
    <lineage>
        <taxon>Bacteria</taxon>
        <taxon>Pseudomonadati</taxon>
        <taxon>Candidatus Auribacterota</taxon>
        <taxon>Candidatus Auribacteria</taxon>
        <taxon>Candidatus Auribacterales</taxon>
        <taxon>Candidatus Auribacteraceae</taxon>
        <taxon>Candidatus Auribacter</taxon>
    </lineage>
</organism>
<evidence type="ECO:0000313" key="4">
    <source>
        <dbReference type="EMBL" id="RJP58119.1"/>
    </source>
</evidence>
<gene>
    <name evidence="4" type="ORF">C4541_08810</name>
</gene>
<feature type="domain" description="Response regulatory" evidence="3">
    <location>
        <begin position="50"/>
        <end position="164"/>
    </location>
</feature>
<evidence type="ECO:0000259" key="3">
    <source>
        <dbReference type="PROSITE" id="PS50110"/>
    </source>
</evidence>
<proteinExistence type="predicted"/>
<protein>
    <submittedName>
        <fullName evidence="4">Response regulator</fullName>
    </submittedName>
</protein>
<dbReference type="InterPro" id="IPR001789">
    <property type="entry name" value="Sig_transdc_resp-reg_receiver"/>
</dbReference>
<keyword evidence="1 2" id="KW-0597">Phosphoprotein</keyword>
<evidence type="ECO:0000256" key="1">
    <source>
        <dbReference type="ARBA" id="ARBA00022553"/>
    </source>
</evidence>
<dbReference type="InterPro" id="IPR011006">
    <property type="entry name" value="CheY-like_superfamily"/>
</dbReference>
<sequence>MQGTAMAFKRLTDSRQRAQPSGRLFKNYSAAGIRNTDLEERNMSSTQKKQVLIVEDEQDLLTILQIRLSRDNYEVFTAPDGQAGLELAQTIKPDVVVLDIMMPGKDGFSLLRDLKGNEETCHIPVIVVTARDRIEEPCALEGAERFLVKPYEYSVLQESIRELTAGV</sequence>
<feature type="modified residue" description="4-aspartylphosphate" evidence="2">
    <location>
        <position position="99"/>
    </location>
</feature>
<dbReference type="GO" id="GO:0000155">
    <property type="term" value="F:phosphorelay sensor kinase activity"/>
    <property type="evidence" value="ECO:0007669"/>
    <property type="project" value="TreeGrafter"/>
</dbReference>
<dbReference type="PANTHER" id="PTHR43547">
    <property type="entry name" value="TWO-COMPONENT HISTIDINE KINASE"/>
    <property type="match status" value="1"/>
</dbReference>
<dbReference type="EMBL" id="QZJZ01000071">
    <property type="protein sequence ID" value="RJP58119.1"/>
    <property type="molecule type" value="Genomic_DNA"/>
</dbReference>
<dbReference type="SUPFAM" id="SSF52172">
    <property type="entry name" value="CheY-like"/>
    <property type="match status" value="1"/>
</dbReference>
<dbReference type="Gene3D" id="3.40.50.2300">
    <property type="match status" value="1"/>
</dbReference>
<dbReference type="SMART" id="SM00448">
    <property type="entry name" value="REC"/>
    <property type="match status" value="1"/>
</dbReference>
<accession>A0A3A4QZG6</accession>
<evidence type="ECO:0000313" key="5">
    <source>
        <dbReference type="Proteomes" id="UP000266426"/>
    </source>
</evidence>
<dbReference type="AlphaFoldDB" id="A0A3A4QZG6"/>
<dbReference type="CDD" id="cd17574">
    <property type="entry name" value="REC_OmpR"/>
    <property type="match status" value="1"/>
</dbReference>
<dbReference type="PANTHER" id="PTHR43547:SF2">
    <property type="entry name" value="HYBRID SIGNAL TRANSDUCTION HISTIDINE KINASE C"/>
    <property type="match status" value="1"/>
</dbReference>